<accession>A0A9N9AI51</accession>
<dbReference type="Proteomes" id="UP000789759">
    <property type="component" value="Unassembled WGS sequence"/>
</dbReference>
<protein>
    <submittedName>
        <fullName evidence="1">2933_t:CDS:1</fullName>
    </submittedName>
</protein>
<dbReference type="AlphaFoldDB" id="A0A9N9AI51"/>
<keyword evidence="2" id="KW-1185">Reference proteome</keyword>
<reference evidence="1" key="1">
    <citation type="submission" date="2021-06" db="EMBL/GenBank/DDBJ databases">
        <authorList>
            <person name="Kallberg Y."/>
            <person name="Tangrot J."/>
            <person name="Rosling A."/>
        </authorList>
    </citation>
    <scope>NUCLEOTIDE SEQUENCE</scope>
    <source>
        <strain evidence="1">FL966</strain>
    </source>
</reference>
<sequence>MDLDGEDTSNNLVVVAGGSEEAFDNEVFDREIVDEEMFKMVDERMLKKINKMVDDKGWID</sequence>
<organism evidence="1 2">
    <name type="scientific">Cetraspora pellucida</name>
    <dbReference type="NCBI Taxonomy" id="1433469"/>
    <lineage>
        <taxon>Eukaryota</taxon>
        <taxon>Fungi</taxon>
        <taxon>Fungi incertae sedis</taxon>
        <taxon>Mucoromycota</taxon>
        <taxon>Glomeromycotina</taxon>
        <taxon>Glomeromycetes</taxon>
        <taxon>Diversisporales</taxon>
        <taxon>Gigasporaceae</taxon>
        <taxon>Cetraspora</taxon>
    </lineage>
</organism>
<evidence type="ECO:0000313" key="2">
    <source>
        <dbReference type="Proteomes" id="UP000789759"/>
    </source>
</evidence>
<name>A0A9N9AI51_9GLOM</name>
<dbReference type="EMBL" id="CAJVQA010002018">
    <property type="protein sequence ID" value="CAG8533929.1"/>
    <property type="molecule type" value="Genomic_DNA"/>
</dbReference>
<proteinExistence type="predicted"/>
<evidence type="ECO:0000313" key="1">
    <source>
        <dbReference type="EMBL" id="CAG8533929.1"/>
    </source>
</evidence>
<gene>
    <name evidence="1" type="ORF">CPELLU_LOCUS3976</name>
</gene>
<comment type="caution">
    <text evidence="1">The sequence shown here is derived from an EMBL/GenBank/DDBJ whole genome shotgun (WGS) entry which is preliminary data.</text>
</comment>